<evidence type="ECO:0000259" key="12">
    <source>
        <dbReference type="PROSITE" id="PS50115"/>
    </source>
</evidence>
<feature type="compositionally biased region" description="Polar residues" evidence="11">
    <location>
        <begin position="478"/>
        <end position="497"/>
    </location>
</feature>
<dbReference type="InterPro" id="IPR047161">
    <property type="entry name" value="GIT-like"/>
</dbReference>
<dbReference type="GO" id="GO:0032012">
    <property type="term" value="P:regulation of ARF protein signal transduction"/>
    <property type="evidence" value="ECO:0007669"/>
    <property type="project" value="InterPro"/>
</dbReference>
<evidence type="ECO:0000256" key="3">
    <source>
        <dbReference type="ARBA" id="ARBA00022737"/>
    </source>
</evidence>
<feature type="compositionally biased region" description="Acidic residues" evidence="11">
    <location>
        <begin position="383"/>
        <end position="401"/>
    </location>
</feature>
<dbReference type="InterPro" id="IPR022018">
    <property type="entry name" value="GIT1_C"/>
</dbReference>
<dbReference type="GO" id="GO:0098793">
    <property type="term" value="C:presynapse"/>
    <property type="evidence" value="ECO:0007669"/>
    <property type="project" value="GOC"/>
</dbReference>
<keyword evidence="7 10" id="KW-0175">Coiled coil</keyword>
<evidence type="ECO:0000256" key="7">
    <source>
        <dbReference type="ARBA" id="ARBA00023054"/>
    </source>
</evidence>
<feature type="coiled-coil region" evidence="10">
    <location>
        <begin position="435"/>
        <end position="476"/>
    </location>
</feature>
<evidence type="ECO:0000256" key="1">
    <source>
        <dbReference type="ARBA" id="ARBA00022468"/>
    </source>
</evidence>
<evidence type="ECO:0000313" key="13">
    <source>
        <dbReference type="EMBL" id="EHH66699.1"/>
    </source>
</evidence>
<evidence type="ECO:0000256" key="6">
    <source>
        <dbReference type="ARBA" id="ARBA00023043"/>
    </source>
</evidence>
<evidence type="ECO:0000256" key="10">
    <source>
        <dbReference type="SAM" id="Coils"/>
    </source>
</evidence>
<dbReference type="Pfam" id="PF08518">
    <property type="entry name" value="GIT_SHD"/>
    <property type="match status" value="2"/>
</dbReference>
<dbReference type="Pfam" id="PF12796">
    <property type="entry name" value="Ank_2"/>
    <property type="match status" value="1"/>
</dbReference>
<dbReference type="FunFam" id="1.10.220.150:FF:000003">
    <property type="entry name" value="ARF GTPase-activating protein GIT2 isoform 1"/>
    <property type="match status" value="1"/>
</dbReference>
<dbReference type="Gene3D" id="1.20.5.170">
    <property type="match status" value="1"/>
</dbReference>
<feature type="compositionally biased region" description="Low complexity" evidence="11">
    <location>
        <begin position="553"/>
        <end position="567"/>
    </location>
</feature>
<dbReference type="Gene3D" id="1.20.120.330">
    <property type="entry name" value="Nucleotidyltransferases domain 2"/>
    <property type="match status" value="1"/>
</dbReference>
<dbReference type="SUPFAM" id="SSF57863">
    <property type="entry name" value="ArfGap/RecO-like zinc finger"/>
    <property type="match status" value="1"/>
</dbReference>
<feature type="region of interest" description="Disordered" evidence="11">
    <location>
        <begin position="478"/>
        <end position="537"/>
    </location>
</feature>
<name>G7PI72_MACFA</name>
<dbReference type="InterPro" id="IPR001164">
    <property type="entry name" value="ArfGAP_dom"/>
</dbReference>
<dbReference type="Pfam" id="PF12205">
    <property type="entry name" value="GIT1_C"/>
    <property type="match status" value="1"/>
</dbReference>
<feature type="non-terminal residue" evidence="13">
    <location>
        <position position="757"/>
    </location>
</feature>
<evidence type="ECO:0000256" key="2">
    <source>
        <dbReference type="ARBA" id="ARBA00022723"/>
    </source>
</evidence>
<accession>G7PI72</accession>
<dbReference type="GO" id="GO:0008277">
    <property type="term" value="P:regulation of G protein-coupled receptor signaling pathway"/>
    <property type="evidence" value="ECO:0007669"/>
    <property type="project" value="TreeGrafter"/>
</dbReference>
<dbReference type="InterPro" id="IPR036770">
    <property type="entry name" value="Ankyrin_rpt-contain_sf"/>
</dbReference>
<sequence>KRLRSSEVCADCSGPDPSWASVNRGTFICDECCSVHRSLGRHISQVRHLKHTPWPPTLLQMVETLYNNGANSIWEHSLLDPASIMSGRRKANPQDKVHPNKAEFIRAKYQMLAFVHRLPCRDDDSVTAKDLSKQLHSSVRTGNLETCLRLLSLGAQANFFHPEKGNTPLHVASKAGQILQAELLAVYGADPGTQDSSGKTPVDYARQGGHHELAERLVEIQYELTDRLAFYLCGRKPDHKNGQHFIIPQMADSSLDLSELAKAAKKKLQSLSNHLFEELAMDVYDEVDRRETDAVWLATQNHSALVTETTVVPFLPVNPEYSSTRNQGRQKLARFNAHEFATLVIDILSDAKRRQQGSSLSGSKDNVELILKTINNQHSIESQDNDQPDYDSVASDEDTDLETTASKANRQKSLDSDLSDGPVTVQEFMEVKNALVASEAKIQQLMKVNNNLSDELRIMQKKLQTLQSENSNLRKQATTNVYQVQTGSEYTDTSNHSSLKRRPSARGSRPMSMYETGSGQKPYLPMGEASRPEESRTRLQPFPAHIGRSAFVTSSSSLPSFPSTLSWSRDESARRASRLEKQNSTPESDYDNTPNDMEPDGMGSSRKGRQRSMVWPGDGLVPDTAEPHVAPSPTLPSTEDVIRKTEQITKNIQELLRAAQENKHDSYIPCSERIHVAVTEMAALFPKKPKSDMVRTSLRLLTSSAYRLQSECKKTLPGDPGSPTDVQLVTQQVIQCAYDIAKAAKQLVTITTKENNN</sequence>
<proteinExistence type="predicted"/>
<keyword evidence="1" id="KW-0343">GTPase activation</keyword>
<feature type="compositionally biased region" description="Polar residues" evidence="11">
    <location>
        <begin position="582"/>
        <end position="595"/>
    </location>
</feature>
<keyword evidence="6 8" id="KW-0040">ANK repeat</keyword>
<reference evidence="13" key="1">
    <citation type="journal article" date="2011" name="Nat. Biotechnol.">
        <title>Genome sequencing and comparison of two nonhuman primate animal models, the cynomolgus and Chinese rhesus macaques.</title>
        <authorList>
            <person name="Yan G."/>
            <person name="Zhang G."/>
            <person name="Fang X."/>
            <person name="Zhang Y."/>
            <person name="Li C."/>
            <person name="Ling F."/>
            <person name="Cooper D.N."/>
            <person name="Li Q."/>
            <person name="Li Y."/>
            <person name="van Gool A.J."/>
            <person name="Du H."/>
            <person name="Chen J."/>
            <person name="Chen R."/>
            <person name="Zhang P."/>
            <person name="Huang Z."/>
            <person name="Thompson J.R."/>
            <person name="Meng Y."/>
            <person name="Bai Y."/>
            <person name="Wang J."/>
            <person name="Zhuo M."/>
            <person name="Wang T."/>
            <person name="Huang Y."/>
            <person name="Wei L."/>
            <person name="Li J."/>
            <person name="Wang Z."/>
            <person name="Hu H."/>
            <person name="Yang P."/>
            <person name="Le L."/>
            <person name="Stenson P.D."/>
            <person name="Li B."/>
            <person name="Liu X."/>
            <person name="Ball E.V."/>
            <person name="An N."/>
            <person name="Huang Q."/>
            <person name="Zhang Y."/>
            <person name="Fan W."/>
            <person name="Zhang X."/>
            <person name="Li Y."/>
            <person name="Wang W."/>
            <person name="Katze M.G."/>
            <person name="Su B."/>
            <person name="Nielsen R."/>
            <person name="Yang H."/>
            <person name="Wang J."/>
            <person name="Wang X."/>
            <person name="Wang J."/>
        </authorList>
    </citation>
    <scope>NUCLEOTIDE SEQUENCE [LARGE SCALE GENOMIC DNA]</scope>
    <source>
        <strain evidence="13">CE-4</strain>
    </source>
</reference>
<organism>
    <name type="scientific">Macaca fascicularis</name>
    <name type="common">Crab-eating macaque</name>
    <name type="synonym">Cynomolgus monkey</name>
    <dbReference type="NCBI Taxonomy" id="9541"/>
    <lineage>
        <taxon>Eukaryota</taxon>
        <taxon>Metazoa</taxon>
        <taxon>Chordata</taxon>
        <taxon>Craniata</taxon>
        <taxon>Vertebrata</taxon>
        <taxon>Euteleostomi</taxon>
        <taxon>Mammalia</taxon>
        <taxon>Eutheria</taxon>
        <taxon>Euarchontoglires</taxon>
        <taxon>Primates</taxon>
        <taxon>Haplorrhini</taxon>
        <taxon>Catarrhini</taxon>
        <taxon>Cercopithecidae</taxon>
        <taxon>Cercopithecinae</taxon>
        <taxon>Macaca</taxon>
    </lineage>
</organism>
<evidence type="ECO:0000256" key="5">
    <source>
        <dbReference type="ARBA" id="ARBA00022833"/>
    </source>
</evidence>
<evidence type="ECO:0000256" key="4">
    <source>
        <dbReference type="ARBA" id="ARBA00022771"/>
    </source>
</evidence>
<dbReference type="Pfam" id="PF16559">
    <property type="entry name" value="GIT_CC"/>
    <property type="match status" value="1"/>
</dbReference>
<feature type="domain" description="Arf-GAP" evidence="12">
    <location>
        <begin position="1"/>
        <end position="122"/>
    </location>
</feature>
<dbReference type="InterPro" id="IPR038508">
    <property type="entry name" value="ArfGAP_dom_sf"/>
</dbReference>
<dbReference type="InterPro" id="IPR002110">
    <property type="entry name" value="Ankyrin_rpt"/>
</dbReference>
<dbReference type="PANTHER" id="PTHR46097:SF4">
    <property type="entry name" value="ARF GTPASE-ACTIVATING PROTEIN GIT2"/>
    <property type="match status" value="1"/>
</dbReference>
<feature type="compositionally biased region" description="Basic and acidic residues" evidence="11">
    <location>
        <begin position="568"/>
        <end position="581"/>
    </location>
</feature>
<feature type="region of interest" description="Disordered" evidence="11">
    <location>
        <begin position="378"/>
        <end position="420"/>
    </location>
</feature>
<dbReference type="EMBL" id="CM001286">
    <property type="protein sequence ID" value="EHH66699.1"/>
    <property type="molecule type" value="Genomic_DNA"/>
</dbReference>
<dbReference type="CDD" id="cd08847">
    <property type="entry name" value="ArfGap_GIT2"/>
    <property type="match status" value="1"/>
</dbReference>
<dbReference type="InterPro" id="IPR013724">
    <property type="entry name" value="GIT_SHD"/>
</dbReference>
<dbReference type="InterPro" id="IPR037278">
    <property type="entry name" value="ARFGAP/RecO"/>
</dbReference>
<evidence type="ECO:0000256" key="9">
    <source>
        <dbReference type="PROSITE-ProRule" id="PRU00288"/>
    </source>
</evidence>
<dbReference type="Gene3D" id="1.25.40.20">
    <property type="entry name" value="Ankyrin repeat-containing domain"/>
    <property type="match status" value="1"/>
</dbReference>
<dbReference type="GO" id="GO:0036465">
    <property type="term" value="P:synaptic vesicle recycling"/>
    <property type="evidence" value="ECO:0007669"/>
    <property type="project" value="TreeGrafter"/>
</dbReference>
<feature type="region of interest" description="Disordered" evidence="11">
    <location>
        <begin position="553"/>
        <end position="640"/>
    </location>
</feature>
<dbReference type="Gene3D" id="1.10.220.150">
    <property type="entry name" value="Arf GTPase activating protein"/>
    <property type="match status" value="1"/>
</dbReference>
<dbReference type="FunFam" id="1.20.120.330:FF:000002">
    <property type="entry name" value="ARF GTPase-activating protein GIT2 isoform 1"/>
    <property type="match status" value="1"/>
</dbReference>
<dbReference type="eggNOG" id="KOG0818">
    <property type="taxonomic scope" value="Eukaryota"/>
</dbReference>
<feature type="repeat" description="ANK" evidence="8">
    <location>
        <begin position="164"/>
        <end position="196"/>
    </location>
</feature>
<feature type="non-terminal residue" evidence="13">
    <location>
        <position position="1"/>
    </location>
</feature>
<dbReference type="GO" id="GO:0008270">
    <property type="term" value="F:zinc ion binding"/>
    <property type="evidence" value="ECO:0007669"/>
    <property type="project" value="UniProtKB-KW"/>
</dbReference>
<dbReference type="SUPFAM" id="SSF48403">
    <property type="entry name" value="Ankyrin repeat"/>
    <property type="match status" value="1"/>
</dbReference>
<protein>
    <recommendedName>
        <fullName evidence="12">Arf-GAP domain-containing protein</fullName>
    </recommendedName>
</protein>
<dbReference type="SMART" id="SM00105">
    <property type="entry name" value="ArfGap"/>
    <property type="match status" value="1"/>
</dbReference>
<dbReference type="GO" id="GO:0031267">
    <property type="term" value="F:small GTPase binding"/>
    <property type="evidence" value="ECO:0007669"/>
    <property type="project" value="TreeGrafter"/>
</dbReference>
<dbReference type="InterPro" id="IPR032352">
    <property type="entry name" value="GIT1/2_CC"/>
</dbReference>
<keyword evidence="4 9" id="KW-0863">Zinc-finger</keyword>
<dbReference type="PRINTS" id="PR00405">
    <property type="entry name" value="REVINTRACTNG"/>
</dbReference>
<dbReference type="GO" id="GO:0005096">
    <property type="term" value="F:GTPase activator activity"/>
    <property type="evidence" value="ECO:0007669"/>
    <property type="project" value="UniProtKB-KW"/>
</dbReference>
<gene>
    <name evidence="13" type="ORF">EGM_03742</name>
</gene>
<evidence type="ECO:0000256" key="8">
    <source>
        <dbReference type="PROSITE-ProRule" id="PRU00023"/>
    </source>
</evidence>
<keyword evidence="5" id="KW-0862">Zinc</keyword>
<dbReference type="FunFam" id="1.20.5.170:FF:000015">
    <property type="entry name" value="ARF GTPase-activating protein GIT2 isoform 1"/>
    <property type="match status" value="1"/>
</dbReference>
<dbReference type="Proteomes" id="UP000009130">
    <property type="component" value="Chromosome 11"/>
</dbReference>
<dbReference type="SMART" id="SM00248">
    <property type="entry name" value="ANK"/>
    <property type="match status" value="3"/>
</dbReference>
<dbReference type="PROSITE" id="PS50297">
    <property type="entry name" value="ANK_REP_REGION"/>
    <property type="match status" value="1"/>
</dbReference>
<dbReference type="AlphaFoldDB" id="G7PI72"/>
<dbReference type="GO" id="GO:0007420">
    <property type="term" value="P:brain development"/>
    <property type="evidence" value="ECO:0007669"/>
    <property type="project" value="InterPro"/>
</dbReference>
<keyword evidence="2" id="KW-0479">Metal-binding</keyword>
<evidence type="ECO:0000256" key="11">
    <source>
        <dbReference type="SAM" id="MobiDB-lite"/>
    </source>
</evidence>
<dbReference type="PROSITE" id="PS50115">
    <property type="entry name" value="ARFGAP"/>
    <property type="match status" value="1"/>
</dbReference>
<dbReference type="PROSITE" id="PS50088">
    <property type="entry name" value="ANK_REPEAT"/>
    <property type="match status" value="1"/>
</dbReference>
<keyword evidence="3" id="KW-0677">Repeat</keyword>
<dbReference type="FunFam" id="1.25.40.20:FF:000013">
    <property type="entry name" value="ARF GTPase-activating protein GIT1 isoform 1"/>
    <property type="match status" value="1"/>
</dbReference>
<dbReference type="SMART" id="SM00555">
    <property type="entry name" value="GIT"/>
    <property type="match status" value="2"/>
</dbReference>
<dbReference type="PANTHER" id="PTHR46097">
    <property type="entry name" value="G PROTEIN-COUPLED RECEPTOR KINASE INTERACTING ARFGAP"/>
    <property type="match status" value="1"/>
</dbReference>
<dbReference type="Pfam" id="PF01412">
    <property type="entry name" value="ArfGap"/>
    <property type="match status" value="1"/>
</dbReference>